<proteinExistence type="predicted"/>
<organism evidence="2 3">
    <name type="scientific">Canicola haemoglobinophilus</name>
    <dbReference type="NCBI Taxonomy" id="733"/>
    <lineage>
        <taxon>Bacteria</taxon>
        <taxon>Pseudomonadati</taxon>
        <taxon>Pseudomonadota</taxon>
        <taxon>Gammaproteobacteria</taxon>
        <taxon>Pasteurellales</taxon>
        <taxon>Pasteurellaceae</taxon>
        <taxon>Canicola</taxon>
    </lineage>
</organism>
<reference evidence="2 3" key="1">
    <citation type="submission" date="2018-06" db="EMBL/GenBank/DDBJ databases">
        <authorList>
            <consortium name="Pathogen Informatics"/>
            <person name="Doyle S."/>
        </authorList>
    </citation>
    <scope>NUCLEOTIDE SEQUENCE [LARGE SCALE GENOMIC DNA]</scope>
    <source>
        <strain evidence="2 3">NCTC1659</strain>
    </source>
</reference>
<protein>
    <submittedName>
        <fullName evidence="2">Phage anti-repressor protein</fullName>
    </submittedName>
</protein>
<evidence type="ECO:0000313" key="3">
    <source>
        <dbReference type="Proteomes" id="UP000254329"/>
    </source>
</evidence>
<gene>
    <name evidence="2" type="ORF">NCTC1659_02198</name>
</gene>
<dbReference type="Proteomes" id="UP000254329">
    <property type="component" value="Unassembled WGS sequence"/>
</dbReference>
<dbReference type="AlphaFoldDB" id="A0A377HY93"/>
<name>A0A377HY93_9PAST</name>
<sequence length="148" mass="17613">MKTELKEILPIITQHHKGEDRQLVDARTLWQFLGSKQEFANWIKNNIKAYEFKKDKDYFCLINLSNEKRKGRGGHNQKDYLITLSMAKELAMVEKNKQGKLARQYFIRCEETLQAIAPDLLNEIRQHWHKEREAVKTPFVRLCQALER</sequence>
<accession>A0A377HY93</accession>
<dbReference type="InterPro" id="IPR013557">
    <property type="entry name" value="AntA/B_antirep"/>
</dbReference>
<feature type="domain" description="AntA/AntB antirepressor" evidence="1">
    <location>
        <begin position="24"/>
        <end position="96"/>
    </location>
</feature>
<dbReference type="RefSeq" id="WP_078218564.1">
    <property type="nucleotide sequence ID" value="NZ_MUXZ01000018.1"/>
</dbReference>
<dbReference type="EMBL" id="UGHF01000001">
    <property type="protein sequence ID" value="STO60896.1"/>
    <property type="molecule type" value="Genomic_DNA"/>
</dbReference>
<keyword evidence="3" id="KW-1185">Reference proteome</keyword>
<dbReference type="PANTHER" id="PTHR36180">
    <property type="entry name" value="DNA-BINDING PROTEIN-RELATED-RELATED"/>
    <property type="match status" value="1"/>
</dbReference>
<evidence type="ECO:0000313" key="2">
    <source>
        <dbReference type="EMBL" id="STO60896.1"/>
    </source>
</evidence>
<dbReference type="PANTHER" id="PTHR36180:SF1">
    <property type="entry name" value="ANTA_ANTB ANTIREPRESSOR DOMAIN-CONTAINING PROTEIN"/>
    <property type="match status" value="1"/>
</dbReference>
<evidence type="ECO:0000259" key="1">
    <source>
        <dbReference type="Pfam" id="PF08346"/>
    </source>
</evidence>
<dbReference type="Pfam" id="PF08346">
    <property type="entry name" value="AntA"/>
    <property type="match status" value="1"/>
</dbReference>